<dbReference type="EMBL" id="UINC01004427">
    <property type="protein sequence ID" value="SVA14240.1"/>
    <property type="molecule type" value="Genomic_DNA"/>
</dbReference>
<dbReference type="InterPro" id="IPR013100">
    <property type="entry name" value="LEH"/>
</dbReference>
<protein>
    <recommendedName>
        <fullName evidence="1">Limonene-1,2-epoxide hydrolase domain-containing protein</fullName>
    </recommendedName>
</protein>
<accession>A0A381TDS3</accession>
<evidence type="ECO:0000259" key="1">
    <source>
        <dbReference type="Pfam" id="PF07858"/>
    </source>
</evidence>
<name>A0A381TDS3_9ZZZZ</name>
<sequence>MKKILLVLLLSIMLFGKNYLMANESNENVIRDFIISWSNLDADELVEYFADDGVYHNMPMEPVAGKENIRQFINGFIQSWTNTTWDILSITSKGDIVIAERLDRTIAGEKKVNLPCVGVFEMENGKIKIWRDYFDINTYSEAMN</sequence>
<reference evidence="2" key="1">
    <citation type="submission" date="2018-05" db="EMBL/GenBank/DDBJ databases">
        <authorList>
            <person name="Lanie J.A."/>
            <person name="Ng W.-L."/>
            <person name="Kazmierczak K.M."/>
            <person name="Andrzejewski T.M."/>
            <person name="Davidsen T.M."/>
            <person name="Wayne K.J."/>
            <person name="Tettelin H."/>
            <person name="Glass J.I."/>
            <person name="Rusch D."/>
            <person name="Podicherti R."/>
            <person name="Tsui H.-C.T."/>
            <person name="Winkler M.E."/>
        </authorList>
    </citation>
    <scope>NUCLEOTIDE SEQUENCE</scope>
</reference>
<dbReference type="InterPro" id="IPR032710">
    <property type="entry name" value="NTF2-like_dom_sf"/>
</dbReference>
<organism evidence="2">
    <name type="scientific">marine metagenome</name>
    <dbReference type="NCBI Taxonomy" id="408172"/>
    <lineage>
        <taxon>unclassified sequences</taxon>
        <taxon>metagenomes</taxon>
        <taxon>ecological metagenomes</taxon>
    </lineage>
</organism>
<dbReference type="SUPFAM" id="SSF54427">
    <property type="entry name" value="NTF2-like"/>
    <property type="match status" value="1"/>
</dbReference>
<proteinExistence type="predicted"/>
<gene>
    <name evidence="2" type="ORF">METZ01_LOCUS67094</name>
</gene>
<dbReference type="AlphaFoldDB" id="A0A381TDS3"/>
<dbReference type="Pfam" id="PF07858">
    <property type="entry name" value="LEH"/>
    <property type="match status" value="1"/>
</dbReference>
<feature type="domain" description="Limonene-1,2-epoxide hydrolase" evidence="1">
    <location>
        <begin position="26"/>
        <end position="138"/>
    </location>
</feature>
<evidence type="ECO:0000313" key="2">
    <source>
        <dbReference type="EMBL" id="SVA14240.1"/>
    </source>
</evidence>
<dbReference type="Gene3D" id="3.10.450.50">
    <property type="match status" value="1"/>
</dbReference>